<keyword evidence="1" id="KW-0472">Membrane</keyword>
<reference evidence="2 3" key="1">
    <citation type="submission" date="2019-07" db="EMBL/GenBank/DDBJ databases">
        <title>R&amp;d 2014.</title>
        <authorList>
            <person name="Klenk H.-P."/>
        </authorList>
    </citation>
    <scope>NUCLEOTIDE SEQUENCE [LARGE SCALE GENOMIC DNA]</scope>
    <source>
        <strain evidence="2 3">DSM 45764</strain>
    </source>
</reference>
<proteinExistence type="predicted"/>
<name>A0A562IQZ7_9ACTN</name>
<dbReference type="EMBL" id="VLKF01000001">
    <property type="protein sequence ID" value="TWH73431.1"/>
    <property type="molecule type" value="Genomic_DNA"/>
</dbReference>
<dbReference type="Proteomes" id="UP000321490">
    <property type="component" value="Unassembled WGS sequence"/>
</dbReference>
<feature type="transmembrane region" description="Helical" evidence="1">
    <location>
        <begin position="37"/>
        <end position="56"/>
    </location>
</feature>
<gene>
    <name evidence="2" type="ORF">JD78_01954</name>
</gene>
<keyword evidence="3" id="KW-1185">Reference proteome</keyword>
<accession>A0A562IQZ7</accession>
<dbReference type="AlphaFoldDB" id="A0A562IQZ7"/>
<evidence type="ECO:0000256" key="1">
    <source>
        <dbReference type="SAM" id="Phobius"/>
    </source>
</evidence>
<feature type="transmembrane region" description="Helical" evidence="1">
    <location>
        <begin position="68"/>
        <end position="88"/>
    </location>
</feature>
<comment type="caution">
    <text evidence="2">The sequence shown here is derived from an EMBL/GenBank/DDBJ whole genome shotgun (WGS) entry which is preliminary data.</text>
</comment>
<sequence length="213" mass="23105">MIIADQAWEAWGGVVRDGLLDRAARRVRPLPRRKRRAVIIALLGGAAALTGGWMLAVQGLLGDGVVNWGLVVVGALSPVIGAVVGGAAPRWAHRVKAGTAEREQMRPFWTATRTGRLPARVDPAEWRPLLLRELAANRRRMPVRAAVWAAVGVGWLVLVVTVLDVGLVPVVTWTLLWGQVVSWSWAAGRRREERLSGLLARLPVPSESVSRPG</sequence>
<feature type="transmembrane region" description="Helical" evidence="1">
    <location>
        <begin position="141"/>
        <end position="160"/>
    </location>
</feature>
<organism evidence="2 3">
    <name type="scientific">Modestobacter roseus</name>
    <dbReference type="NCBI Taxonomy" id="1181884"/>
    <lineage>
        <taxon>Bacteria</taxon>
        <taxon>Bacillati</taxon>
        <taxon>Actinomycetota</taxon>
        <taxon>Actinomycetes</taxon>
        <taxon>Geodermatophilales</taxon>
        <taxon>Geodermatophilaceae</taxon>
        <taxon>Modestobacter</taxon>
    </lineage>
</organism>
<protein>
    <submittedName>
        <fullName evidence="2">Uncharacterized protein</fullName>
    </submittedName>
</protein>
<keyword evidence="1" id="KW-1133">Transmembrane helix</keyword>
<evidence type="ECO:0000313" key="2">
    <source>
        <dbReference type="EMBL" id="TWH73431.1"/>
    </source>
</evidence>
<keyword evidence="1" id="KW-0812">Transmembrane</keyword>
<evidence type="ECO:0000313" key="3">
    <source>
        <dbReference type="Proteomes" id="UP000321490"/>
    </source>
</evidence>